<evidence type="ECO:0008006" key="4">
    <source>
        <dbReference type="Google" id="ProtNLM"/>
    </source>
</evidence>
<feature type="transmembrane region" description="Helical" evidence="1">
    <location>
        <begin position="119"/>
        <end position="138"/>
    </location>
</feature>
<dbReference type="AlphaFoldDB" id="A0A518IH48"/>
<keyword evidence="1" id="KW-0812">Transmembrane</keyword>
<evidence type="ECO:0000313" key="2">
    <source>
        <dbReference type="EMBL" id="QDV52426.1"/>
    </source>
</evidence>
<dbReference type="SUPFAM" id="SSF48452">
    <property type="entry name" value="TPR-like"/>
    <property type="match status" value="1"/>
</dbReference>
<evidence type="ECO:0000256" key="1">
    <source>
        <dbReference type="SAM" id="Phobius"/>
    </source>
</evidence>
<dbReference type="InterPro" id="IPR011990">
    <property type="entry name" value="TPR-like_helical_dom_sf"/>
</dbReference>
<sequence>MPVFLITATDENDKRETHRVEAENSQDAYHDLESRGFSEIVLHTDDAAAATSSLFPNRAEIEELVSAADMVKFQSLSNFQLFLLSVGKGLWSIRLPLVILGVVLLYRWKFSIRLMIIDYGFLFLLFVPILISFWSVYFSTGQKYNKLMQSFAWARWQEVLKRVPALRGHVPEFELEARRAVALTALGDFDQGLAVIKPFEADPEIPRWMYLERLSELYEVVNDQDQVIECMRLAWEEAPGNPTVQMDYAYALLKYQQNLPLAQQLLTEAEQQHLDELLKMILYYFKGLLELNLGHCHVAKEQFLSSLSQLLPIAASQPLLQLFVDLNRAYLAIAHAELGEREQAQKLYKRVEPRLKALGSTSIMDRYAAAIA</sequence>
<keyword evidence="1" id="KW-0472">Membrane</keyword>
<accession>A0A518IH48</accession>
<keyword evidence="3" id="KW-1185">Reference proteome</keyword>
<feature type="transmembrane region" description="Helical" evidence="1">
    <location>
        <begin position="89"/>
        <end position="107"/>
    </location>
</feature>
<organism evidence="2 3">
    <name type="scientific">Gimesia fumaroli</name>
    <dbReference type="NCBI Taxonomy" id="2527976"/>
    <lineage>
        <taxon>Bacteria</taxon>
        <taxon>Pseudomonadati</taxon>
        <taxon>Planctomycetota</taxon>
        <taxon>Planctomycetia</taxon>
        <taxon>Planctomycetales</taxon>
        <taxon>Planctomycetaceae</taxon>
        <taxon>Gimesia</taxon>
    </lineage>
</organism>
<dbReference type="KEGG" id="gfm:Enr17x_44890"/>
<dbReference type="Proteomes" id="UP000318313">
    <property type="component" value="Chromosome"/>
</dbReference>
<dbReference type="EMBL" id="CP037452">
    <property type="protein sequence ID" value="QDV52426.1"/>
    <property type="molecule type" value="Genomic_DNA"/>
</dbReference>
<evidence type="ECO:0000313" key="3">
    <source>
        <dbReference type="Proteomes" id="UP000318313"/>
    </source>
</evidence>
<proteinExistence type="predicted"/>
<reference evidence="2 3" key="1">
    <citation type="submission" date="2019-03" db="EMBL/GenBank/DDBJ databases">
        <title>Deep-cultivation of Planctomycetes and their phenomic and genomic characterization uncovers novel biology.</title>
        <authorList>
            <person name="Wiegand S."/>
            <person name="Jogler M."/>
            <person name="Boedeker C."/>
            <person name="Pinto D."/>
            <person name="Vollmers J."/>
            <person name="Rivas-Marin E."/>
            <person name="Kohn T."/>
            <person name="Peeters S.H."/>
            <person name="Heuer A."/>
            <person name="Rast P."/>
            <person name="Oberbeckmann S."/>
            <person name="Bunk B."/>
            <person name="Jeske O."/>
            <person name="Meyerdierks A."/>
            <person name="Storesund J.E."/>
            <person name="Kallscheuer N."/>
            <person name="Luecker S."/>
            <person name="Lage O.M."/>
            <person name="Pohl T."/>
            <person name="Merkel B.J."/>
            <person name="Hornburger P."/>
            <person name="Mueller R.-W."/>
            <person name="Bruemmer F."/>
            <person name="Labrenz M."/>
            <person name="Spormann A.M."/>
            <person name="Op den Camp H."/>
            <person name="Overmann J."/>
            <person name="Amann R."/>
            <person name="Jetten M.S.M."/>
            <person name="Mascher T."/>
            <person name="Medema M.H."/>
            <person name="Devos D.P."/>
            <person name="Kaster A.-K."/>
            <person name="Ovreas L."/>
            <person name="Rohde M."/>
            <person name="Galperin M.Y."/>
            <person name="Jogler C."/>
        </authorList>
    </citation>
    <scope>NUCLEOTIDE SEQUENCE [LARGE SCALE GENOMIC DNA]</scope>
    <source>
        <strain evidence="2 3">Enr17</strain>
    </source>
</reference>
<keyword evidence="1" id="KW-1133">Transmembrane helix</keyword>
<name>A0A518IH48_9PLAN</name>
<protein>
    <recommendedName>
        <fullName evidence="4">Tetratricopeptide repeat protein</fullName>
    </recommendedName>
</protein>
<dbReference type="Gene3D" id="1.25.40.10">
    <property type="entry name" value="Tetratricopeptide repeat domain"/>
    <property type="match status" value="1"/>
</dbReference>
<gene>
    <name evidence="2" type="ORF">Enr17x_44890</name>
</gene>